<dbReference type="GO" id="GO:0004751">
    <property type="term" value="F:ribose-5-phosphate isomerase activity"/>
    <property type="evidence" value="ECO:0007669"/>
    <property type="project" value="UniProtKB-EC"/>
</dbReference>
<sequence>MASASKSTGAKGLSLIESAKRAAAHAAVDAYVRPDKKLIGIGSGSTVPYVVERIIAQGPEANRDRWFVPTGFQSKDLIVDGGLRLGDIDAFPTLDVTIDGADETDTALNLIKGGGACQLREKVLAEAAKEFVVVADYRKRSKVLGEAWKQGVPVEVVPFAAKRVLRKLEQLGSTDATLRMGKAKAGPVVTDNCNFCIDAPFPTAQMREPVNLCAEIKKITGVVEVGLFPQICKAAYFGNEDGTISIVKQDGSAEENIKPDEQN</sequence>
<comment type="similarity">
    <text evidence="3">Belongs to the ribose 5-phosphate isomerase family.</text>
</comment>
<evidence type="ECO:0000256" key="1">
    <source>
        <dbReference type="ARBA" id="ARBA00001713"/>
    </source>
</evidence>
<evidence type="ECO:0000256" key="5">
    <source>
        <dbReference type="ARBA" id="ARBA00019150"/>
    </source>
</evidence>
<dbReference type="Proteomes" id="UP001214628">
    <property type="component" value="Chromosome 7"/>
</dbReference>
<accession>A0AAF0FA05</accession>
<dbReference type="FunFam" id="3.30.70.260:FF:000053">
    <property type="entry name" value="Ribose-5-phosphate isomerase, putative"/>
    <property type="match status" value="1"/>
</dbReference>
<comment type="catalytic activity">
    <reaction evidence="1">
        <text>aldehydo-D-ribose 5-phosphate = D-ribulose 5-phosphate</text>
        <dbReference type="Rhea" id="RHEA:14657"/>
        <dbReference type="ChEBI" id="CHEBI:58121"/>
        <dbReference type="ChEBI" id="CHEBI:58273"/>
        <dbReference type="EC" id="5.3.1.6"/>
    </reaction>
</comment>
<dbReference type="NCBIfam" id="TIGR00021">
    <property type="entry name" value="rpiA"/>
    <property type="match status" value="1"/>
</dbReference>
<evidence type="ECO:0000256" key="6">
    <source>
        <dbReference type="ARBA" id="ARBA00023235"/>
    </source>
</evidence>
<dbReference type="Gene3D" id="3.30.70.260">
    <property type="match status" value="1"/>
</dbReference>
<organism evidence="9 10">
    <name type="scientific">Malassezia psittaci</name>
    <dbReference type="NCBI Taxonomy" id="1821823"/>
    <lineage>
        <taxon>Eukaryota</taxon>
        <taxon>Fungi</taxon>
        <taxon>Dikarya</taxon>
        <taxon>Basidiomycota</taxon>
        <taxon>Ustilaginomycotina</taxon>
        <taxon>Malasseziomycetes</taxon>
        <taxon>Malasseziales</taxon>
        <taxon>Malasseziaceae</taxon>
        <taxon>Malassezia</taxon>
    </lineage>
</organism>
<gene>
    <name evidence="9" type="primary">RKI1</name>
    <name evidence="9" type="ORF">MPSI1_003717</name>
</gene>
<name>A0AAF0FA05_9BASI</name>
<comment type="pathway">
    <text evidence="2">Carbohydrate degradation; pentose phosphate pathway; D-ribose 5-phosphate from D-ribulose 5-phosphate (non-oxidative stage): step 1/1.</text>
</comment>
<dbReference type="PANTHER" id="PTHR11934:SF0">
    <property type="entry name" value="RIBOSE-5-PHOSPHATE ISOMERASE"/>
    <property type="match status" value="1"/>
</dbReference>
<dbReference type="Pfam" id="PF06026">
    <property type="entry name" value="Rib_5-P_isom_A"/>
    <property type="match status" value="1"/>
</dbReference>
<evidence type="ECO:0000256" key="8">
    <source>
        <dbReference type="ARBA" id="ARBA00032273"/>
    </source>
</evidence>
<evidence type="ECO:0000256" key="3">
    <source>
        <dbReference type="ARBA" id="ARBA00008088"/>
    </source>
</evidence>
<dbReference type="SUPFAM" id="SSF100950">
    <property type="entry name" value="NagB/RpiA/CoA transferase-like"/>
    <property type="match status" value="1"/>
</dbReference>
<evidence type="ECO:0000256" key="2">
    <source>
        <dbReference type="ARBA" id="ARBA00004988"/>
    </source>
</evidence>
<dbReference type="SUPFAM" id="SSF75445">
    <property type="entry name" value="D-ribose-5-phosphate isomerase (RpiA), lid domain"/>
    <property type="match status" value="1"/>
</dbReference>
<dbReference type="PANTHER" id="PTHR11934">
    <property type="entry name" value="RIBOSE-5-PHOSPHATE ISOMERASE"/>
    <property type="match status" value="1"/>
</dbReference>
<dbReference type="EMBL" id="CP118381">
    <property type="protein sequence ID" value="WFD45040.1"/>
    <property type="molecule type" value="Genomic_DNA"/>
</dbReference>
<dbReference type="FunFam" id="3.40.50.1360:FF:000014">
    <property type="entry name" value="Ribose 5-phosphate isomerase"/>
    <property type="match status" value="1"/>
</dbReference>
<dbReference type="InterPro" id="IPR037171">
    <property type="entry name" value="NagB/RpiA_transferase-like"/>
</dbReference>
<evidence type="ECO:0000256" key="4">
    <source>
        <dbReference type="ARBA" id="ARBA00011959"/>
    </source>
</evidence>
<dbReference type="GO" id="GO:0009052">
    <property type="term" value="P:pentose-phosphate shunt, non-oxidative branch"/>
    <property type="evidence" value="ECO:0007669"/>
    <property type="project" value="InterPro"/>
</dbReference>
<keyword evidence="6 9" id="KW-0413">Isomerase</keyword>
<dbReference type="CDD" id="cd01398">
    <property type="entry name" value="RPI_A"/>
    <property type="match status" value="1"/>
</dbReference>
<dbReference type="NCBIfam" id="NF001924">
    <property type="entry name" value="PRK00702.1"/>
    <property type="match status" value="1"/>
</dbReference>
<dbReference type="AlphaFoldDB" id="A0AAF0FA05"/>
<dbReference type="EC" id="5.3.1.6" evidence="4"/>
<keyword evidence="10" id="KW-1185">Reference proteome</keyword>
<protein>
    <recommendedName>
        <fullName evidence="5">Ribose-5-phosphate isomerase</fullName>
        <ecNumber evidence="4">5.3.1.6</ecNumber>
    </recommendedName>
    <alternativeName>
        <fullName evidence="8">D-ribose-5-phosphate ketol-isomerase</fullName>
    </alternativeName>
    <alternativeName>
        <fullName evidence="7">Phosphoriboisomerase</fullName>
    </alternativeName>
</protein>
<proteinExistence type="inferred from homology"/>
<dbReference type="GO" id="GO:0005737">
    <property type="term" value="C:cytoplasm"/>
    <property type="evidence" value="ECO:0007669"/>
    <property type="project" value="TreeGrafter"/>
</dbReference>
<reference evidence="9" key="1">
    <citation type="submission" date="2023-02" db="EMBL/GenBank/DDBJ databases">
        <title>Mating type loci evolution in Malassezia.</title>
        <authorList>
            <person name="Coelho M.A."/>
        </authorList>
    </citation>
    <scope>NUCLEOTIDE SEQUENCE</scope>
    <source>
        <strain evidence="9">CBS 14136</strain>
    </source>
</reference>
<dbReference type="GO" id="GO:0006014">
    <property type="term" value="P:D-ribose metabolic process"/>
    <property type="evidence" value="ECO:0007669"/>
    <property type="project" value="TreeGrafter"/>
</dbReference>
<evidence type="ECO:0000313" key="10">
    <source>
        <dbReference type="Proteomes" id="UP001214628"/>
    </source>
</evidence>
<dbReference type="Gene3D" id="3.40.50.1360">
    <property type="match status" value="1"/>
</dbReference>
<dbReference type="InterPro" id="IPR004788">
    <property type="entry name" value="Ribose5P_isomerase_type_A"/>
</dbReference>
<evidence type="ECO:0000256" key="7">
    <source>
        <dbReference type="ARBA" id="ARBA00029734"/>
    </source>
</evidence>
<evidence type="ECO:0000313" key="9">
    <source>
        <dbReference type="EMBL" id="WFD45040.1"/>
    </source>
</evidence>